<comment type="caution">
    <text evidence="2">The sequence shown here is derived from an EMBL/GenBank/DDBJ whole genome shotgun (WGS) entry which is preliminary data.</text>
</comment>
<evidence type="ECO:0000313" key="3">
    <source>
        <dbReference type="Proteomes" id="UP000649604"/>
    </source>
</evidence>
<organism evidence="2 3">
    <name type="scientific">candidate division KSB3 bacterium</name>
    <dbReference type="NCBI Taxonomy" id="2044937"/>
    <lineage>
        <taxon>Bacteria</taxon>
        <taxon>candidate division KSB3</taxon>
    </lineage>
</organism>
<dbReference type="CDD" id="cd02440">
    <property type="entry name" value="AdoMet_MTases"/>
    <property type="match status" value="1"/>
</dbReference>
<dbReference type="Pfam" id="PF08241">
    <property type="entry name" value="Methyltransf_11"/>
    <property type="match status" value="1"/>
</dbReference>
<dbReference type="InterPro" id="IPR029063">
    <property type="entry name" value="SAM-dependent_MTases_sf"/>
</dbReference>
<dbReference type="GO" id="GO:0008757">
    <property type="term" value="F:S-adenosylmethionine-dependent methyltransferase activity"/>
    <property type="evidence" value="ECO:0007669"/>
    <property type="project" value="InterPro"/>
</dbReference>
<dbReference type="Gene3D" id="3.40.50.150">
    <property type="entry name" value="Vaccinia Virus protein VP39"/>
    <property type="match status" value="1"/>
</dbReference>
<feature type="domain" description="Methyltransferase type 11" evidence="1">
    <location>
        <begin position="86"/>
        <end position="140"/>
    </location>
</feature>
<gene>
    <name evidence="2" type="ORF">GF339_14510</name>
</gene>
<evidence type="ECO:0000313" key="2">
    <source>
        <dbReference type="EMBL" id="MBD3325794.1"/>
    </source>
</evidence>
<proteinExistence type="predicted"/>
<sequence length="261" mass="29335">MAQRTFSIQFPKDLAVSQDQEYFVLEHNGEKRRLLCHDYDEIYKVPGLYEHLFYEQLHCISPETVCSLLEQELEDAPLEASDLHVLDIGAGNGMVGEELANMGVKQITGLDIIEEAAEAVDRDRPGIYEDYYVADLTDLPDDVESSLEEKPLNCLTTVATLGFGDIPPLAFATAYNFIETPGLLAFNIKDQFIGQKDKSGFASLITEMISADILDLRARKRYPHRVGLDGRPLYYVAFVAEKKEDLSGEFLEEWSECLVPA</sequence>
<dbReference type="SUPFAM" id="SSF53335">
    <property type="entry name" value="S-adenosyl-L-methionine-dependent methyltransferases"/>
    <property type="match status" value="1"/>
</dbReference>
<accession>A0A9D5JWW5</accession>
<name>A0A9D5JWW5_9BACT</name>
<keyword evidence="2" id="KW-0489">Methyltransferase</keyword>
<evidence type="ECO:0000259" key="1">
    <source>
        <dbReference type="Pfam" id="PF08241"/>
    </source>
</evidence>
<keyword evidence="2" id="KW-0808">Transferase</keyword>
<reference evidence="2" key="1">
    <citation type="submission" date="2019-11" db="EMBL/GenBank/DDBJ databases">
        <title>Microbial mats filling the niche in hypersaline microbial mats.</title>
        <authorList>
            <person name="Wong H.L."/>
            <person name="Macleod F.I."/>
            <person name="White R.A. III"/>
            <person name="Burns B.P."/>
        </authorList>
    </citation>
    <scope>NUCLEOTIDE SEQUENCE</scope>
    <source>
        <strain evidence="2">Rbin_158</strain>
    </source>
</reference>
<dbReference type="EMBL" id="WJJP01000473">
    <property type="protein sequence ID" value="MBD3325794.1"/>
    <property type="molecule type" value="Genomic_DNA"/>
</dbReference>
<dbReference type="InterPro" id="IPR013216">
    <property type="entry name" value="Methyltransf_11"/>
</dbReference>
<dbReference type="Proteomes" id="UP000649604">
    <property type="component" value="Unassembled WGS sequence"/>
</dbReference>
<dbReference type="AlphaFoldDB" id="A0A9D5JWW5"/>
<dbReference type="GO" id="GO:0032259">
    <property type="term" value="P:methylation"/>
    <property type="evidence" value="ECO:0007669"/>
    <property type="project" value="UniProtKB-KW"/>
</dbReference>
<protein>
    <submittedName>
        <fullName evidence="2">Methyltransferase domain-containing protein</fullName>
    </submittedName>
</protein>